<gene>
    <name evidence="3" type="ORF">FPZ45_25055</name>
</gene>
<dbReference type="SMART" id="SM00564">
    <property type="entry name" value="PQQ"/>
    <property type="match status" value="7"/>
</dbReference>
<dbReference type="InterPro" id="IPR015943">
    <property type="entry name" value="WD40/YVTN_repeat-like_dom_sf"/>
</dbReference>
<dbReference type="Gene3D" id="2.130.10.10">
    <property type="entry name" value="YVTN repeat-like/Quinoprotein amine dehydrogenase"/>
    <property type="match status" value="1"/>
</dbReference>
<dbReference type="PANTHER" id="PTHR34512:SF30">
    <property type="entry name" value="OUTER MEMBRANE PROTEIN ASSEMBLY FACTOR BAMB"/>
    <property type="match status" value="1"/>
</dbReference>
<dbReference type="Gene3D" id="2.60.40.1080">
    <property type="match status" value="1"/>
</dbReference>
<dbReference type="InterPro" id="IPR018391">
    <property type="entry name" value="PQQ_b-propeller_rpt"/>
</dbReference>
<protein>
    <submittedName>
        <fullName evidence="3">PQQ-binding-like beta-propeller repeat protein</fullName>
    </submittedName>
</protein>
<comment type="caution">
    <text evidence="3">The sequence shown here is derived from an EMBL/GenBank/DDBJ whole genome shotgun (WGS) entry which is preliminary data.</text>
</comment>
<proteinExistence type="predicted"/>
<dbReference type="Proteomes" id="UP000316330">
    <property type="component" value="Unassembled WGS sequence"/>
</dbReference>
<sequence>MWNIRWRTRKMLISALAAFLISVIVVPAVAAKEDTQTKINPNLLNEAIKETIKVNPKMELKATDIIKNLPIIPIENRKGTIRWEREFSSSVNSSVTVGEDGVLYLVTFDNVLYALQPDGTFIWGLGLLHGLVNGKPAIGPDGTIYVNTWDHLLIAVNPDGTKKWEFKRGGSEKISVGGRSVNSSPAVGVDGTIYIAASDEPKLIAVNPDGMKKWEFTVAGAVSTPVLDADGTIYIGSTDSHLYAIKPDGKKKWSFTVKAPIFYSDPVLGADGTIYVVSYDSFFYAVNPDGTKQWSYDYKVRTTPAVGADGTIYVGGNKRLIAVNPNGKIKWELAGSVGGYTNPQIGTDGTIYFTHRAVGYAVNPNGSVKWEFEGLSVGNELAIGSDGSVYTSGTANQGNILYALGTVASSIKINKSAVALKAGESETLIATVMPEDAPNKRVKWSSSDKTVAAVDSGGKVTGIAPGKAKIIATAEDGGFIAVCNVTVSAAAIP</sequence>
<dbReference type="EMBL" id="VNJJ01000032">
    <property type="protein sequence ID" value="TVX91449.1"/>
    <property type="molecule type" value="Genomic_DNA"/>
</dbReference>
<dbReference type="OrthoDB" id="1858867at2"/>
<evidence type="ECO:0000256" key="1">
    <source>
        <dbReference type="SAM" id="SignalP"/>
    </source>
</evidence>
<reference evidence="3 4" key="1">
    <citation type="submission" date="2019-07" db="EMBL/GenBank/DDBJ databases">
        <authorList>
            <person name="Kim J."/>
        </authorList>
    </citation>
    <scope>NUCLEOTIDE SEQUENCE [LARGE SCALE GENOMIC DNA]</scope>
    <source>
        <strain evidence="3 4">G13</strain>
    </source>
</reference>
<dbReference type="Pfam" id="PF02368">
    <property type="entry name" value="Big_2"/>
    <property type="match status" value="1"/>
</dbReference>
<dbReference type="SUPFAM" id="SSF50998">
    <property type="entry name" value="Quinoprotein alcohol dehydrogenase-like"/>
    <property type="match status" value="2"/>
</dbReference>
<dbReference type="SMART" id="SM00635">
    <property type="entry name" value="BID_2"/>
    <property type="match status" value="1"/>
</dbReference>
<evidence type="ECO:0000313" key="4">
    <source>
        <dbReference type="Proteomes" id="UP000316330"/>
    </source>
</evidence>
<feature type="chain" id="PRO_5022124809" evidence="1">
    <location>
        <begin position="31"/>
        <end position="493"/>
    </location>
</feature>
<feature type="signal peptide" evidence="1">
    <location>
        <begin position="1"/>
        <end position="30"/>
    </location>
</feature>
<dbReference type="Pfam" id="PF13360">
    <property type="entry name" value="PQQ_2"/>
    <property type="match status" value="2"/>
</dbReference>
<feature type="domain" description="BIG2" evidence="2">
    <location>
        <begin position="407"/>
        <end position="484"/>
    </location>
</feature>
<dbReference type="InterPro" id="IPR011047">
    <property type="entry name" value="Quinoprotein_ADH-like_sf"/>
</dbReference>
<dbReference type="InterPro" id="IPR003343">
    <property type="entry name" value="Big_2"/>
</dbReference>
<evidence type="ECO:0000313" key="3">
    <source>
        <dbReference type="EMBL" id="TVX91449.1"/>
    </source>
</evidence>
<dbReference type="AlphaFoldDB" id="A0A559IUY7"/>
<evidence type="ECO:0000259" key="2">
    <source>
        <dbReference type="SMART" id="SM00635"/>
    </source>
</evidence>
<dbReference type="PANTHER" id="PTHR34512">
    <property type="entry name" value="CELL SURFACE PROTEIN"/>
    <property type="match status" value="1"/>
</dbReference>
<accession>A0A559IUY7</accession>
<keyword evidence="1" id="KW-0732">Signal</keyword>
<dbReference type="InterPro" id="IPR002372">
    <property type="entry name" value="PQQ_rpt_dom"/>
</dbReference>
<name>A0A559IUY7_9BACL</name>
<organism evidence="3 4">
    <name type="scientific">Cohnella terricola</name>
    <dbReference type="NCBI Taxonomy" id="1289167"/>
    <lineage>
        <taxon>Bacteria</taxon>
        <taxon>Bacillati</taxon>
        <taxon>Bacillota</taxon>
        <taxon>Bacilli</taxon>
        <taxon>Bacillales</taxon>
        <taxon>Paenibacillaceae</taxon>
        <taxon>Cohnella</taxon>
    </lineage>
</organism>
<keyword evidence="4" id="KW-1185">Reference proteome</keyword>
<dbReference type="Gene3D" id="2.40.10.480">
    <property type="match status" value="2"/>
</dbReference>